<evidence type="ECO:0000259" key="14">
    <source>
        <dbReference type="PROSITE" id="PS50893"/>
    </source>
</evidence>
<dbReference type="GO" id="GO:0005524">
    <property type="term" value="F:ATP binding"/>
    <property type="evidence" value="ECO:0007669"/>
    <property type="project" value="UniProtKB-KW"/>
</dbReference>
<dbReference type="SUPFAM" id="SSF55031">
    <property type="entry name" value="Bacterial exopeptidase dimerisation domain"/>
    <property type="match status" value="1"/>
</dbReference>
<dbReference type="AlphaFoldDB" id="A0AA39CRR7"/>
<dbReference type="SUPFAM" id="SSF161098">
    <property type="entry name" value="MetI-like"/>
    <property type="match status" value="1"/>
</dbReference>
<dbReference type="Pfam" id="PF00583">
    <property type="entry name" value="Acetyltransf_1"/>
    <property type="match status" value="1"/>
</dbReference>
<evidence type="ECO:0000256" key="3">
    <source>
        <dbReference type="ARBA" id="ARBA00006247"/>
    </source>
</evidence>
<comment type="similarity">
    <text evidence="3">Belongs to the peptidase M20A family.</text>
</comment>
<protein>
    <submittedName>
        <fullName evidence="17">Uncharacterized protein</fullName>
    </submittedName>
</protein>
<dbReference type="PROSITE" id="PS00211">
    <property type="entry name" value="ABC_TRANSPORTER_1"/>
    <property type="match status" value="1"/>
</dbReference>
<dbReference type="GO" id="GO:0043190">
    <property type="term" value="C:ATP-binding cassette (ABC) transporter complex"/>
    <property type="evidence" value="ECO:0007669"/>
    <property type="project" value="InterPro"/>
</dbReference>
<dbReference type="InterPro" id="IPR003439">
    <property type="entry name" value="ABC_transporter-like_ATP-bd"/>
</dbReference>
<organism evidence="17">
    <name type="scientific">Knufia peltigerae</name>
    <dbReference type="NCBI Taxonomy" id="1002370"/>
    <lineage>
        <taxon>Eukaryota</taxon>
        <taxon>Fungi</taxon>
        <taxon>Dikarya</taxon>
        <taxon>Ascomycota</taxon>
        <taxon>Pezizomycotina</taxon>
        <taxon>Eurotiomycetes</taxon>
        <taxon>Chaetothyriomycetidae</taxon>
        <taxon>Chaetothyriales</taxon>
        <taxon>Trichomeriaceae</taxon>
        <taxon>Knufia</taxon>
    </lineage>
</organism>
<dbReference type="CDD" id="cd04301">
    <property type="entry name" value="NAT_SF"/>
    <property type="match status" value="1"/>
</dbReference>
<dbReference type="Gene3D" id="3.40.630.10">
    <property type="entry name" value="Zn peptidases"/>
    <property type="match status" value="1"/>
</dbReference>
<dbReference type="InterPro" id="IPR017871">
    <property type="entry name" value="ABC_transporter-like_CS"/>
</dbReference>
<feature type="transmembrane region" description="Helical" evidence="13">
    <location>
        <begin position="773"/>
        <end position="791"/>
    </location>
</feature>
<evidence type="ECO:0000259" key="16">
    <source>
        <dbReference type="PROSITE" id="PS51186"/>
    </source>
</evidence>
<evidence type="ECO:0000256" key="11">
    <source>
        <dbReference type="ARBA" id="ARBA00023136"/>
    </source>
</evidence>
<dbReference type="Gene3D" id="3.30.70.360">
    <property type="match status" value="1"/>
</dbReference>
<proteinExistence type="inferred from homology"/>
<dbReference type="NCBIfam" id="TIGR01726">
    <property type="entry name" value="HEQRo_perm_3TM"/>
    <property type="match status" value="1"/>
</dbReference>
<comment type="caution">
    <text evidence="17">The sequence shown here is derived from an EMBL/GenBank/DDBJ whole genome shotgun (WGS) entry which is preliminary data.</text>
</comment>
<dbReference type="InterPro" id="IPR036264">
    <property type="entry name" value="Bact_exopeptidase_dim_dom"/>
</dbReference>
<dbReference type="InterPro" id="IPR010065">
    <property type="entry name" value="AA_ABC_transptr_permease_3TM"/>
</dbReference>
<dbReference type="InterPro" id="IPR002933">
    <property type="entry name" value="Peptidase_M20"/>
</dbReference>
<keyword evidence="11 13" id="KW-0472">Membrane</keyword>
<evidence type="ECO:0000313" key="17">
    <source>
        <dbReference type="EMBL" id="KAJ9617488.1"/>
    </source>
</evidence>
<evidence type="ECO:0000256" key="8">
    <source>
        <dbReference type="ARBA" id="ARBA00022801"/>
    </source>
</evidence>
<dbReference type="Gene3D" id="3.40.50.300">
    <property type="entry name" value="P-loop containing nucleotide triphosphate hydrolases"/>
    <property type="match status" value="1"/>
</dbReference>
<keyword evidence="10 13" id="KW-1133">Transmembrane helix</keyword>
<evidence type="ECO:0000256" key="1">
    <source>
        <dbReference type="ARBA" id="ARBA00004651"/>
    </source>
</evidence>
<dbReference type="Pfam" id="PF00005">
    <property type="entry name" value="ABC_tran"/>
    <property type="match status" value="1"/>
</dbReference>
<evidence type="ECO:0000256" key="12">
    <source>
        <dbReference type="SAM" id="MobiDB-lite"/>
    </source>
</evidence>
<dbReference type="PANTHER" id="PTHR11014">
    <property type="entry name" value="PEPTIDASE M20 FAMILY MEMBER"/>
    <property type="match status" value="1"/>
</dbReference>
<evidence type="ECO:0000256" key="7">
    <source>
        <dbReference type="ARBA" id="ARBA00022741"/>
    </source>
</evidence>
<dbReference type="CDD" id="cd03262">
    <property type="entry name" value="ABC_HisP_GlnQ"/>
    <property type="match status" value="1"/>
</dbReference>
<dbReference type="GO" id="GO:0016887">
    <property type="term" value="F:ATP hydrolysis activity"/>
    <property type="evidence" value="ECO:0007669"/>
    <property type="project" value="InterPro"/>
</dbReference>
<dbReference type="InterPro" id="IPR003593">
    <property type="entry name" value="AAA+_ATPase"/>
</dbReference>
<evidence type="ECO:0000256" key="6">
    <source>
        <dbReference type="ARBA" id="ARBA00022692"/>
    </source>
</evidence>
<dbReference type="Gene3D" id="3.40.630.30">
    <property type="match status" value="1"/>
</dbReference>
<dbReference type="InterPro" id="IPR000515">
    <property type="entry name" value="MetI-like"/>
</dbReference>
<feature type="transmembrane region" description="Helical" evidence="13">
    <location>
        <begin position="797"/>
        <end position="818"/>
    </location>
</feature>
<comment type="similarity">
    <text evidence="2">Belongs to the peptidase M20 family.</text>
</comment>
<dbReference type="InterPro" id="IPR016181">
    <property type="entry name" value="Acyl_CoA_acyltransferase"/>
</dbReference>
<dbReference type="NCBIfam" id="TIGR01891">
    <property type="entry name" value="amidohydrolases"/>
    <property type="match status" value="1"/>
</dbReference>
<dbReference type="SUPFAM" id="SSF53187">
    <property type="entry name" value="Zn-dependent exopeptidases"/>
    <property type="match status" value="1"/>
</dbReference>
<dbReference type="SMART" id="SM00382">
    <property type="entry name" value="AAA"/>
    <property type="match status" value="1"/>
</dbReference>
<dbReference type="SUPFAM" id="SSF52540">
    <property type="entry name" value="P-loop containing nucleoside triphosphate hydrolases"/>
    <property type="match status" value="1"/>
</dbReference>
<evidence type="ECO:0000256" key="5">
    <source>
        <dbReference type="ARBA" id="ARBA00022475"/>
    </source>
</evidence>
<dbReference type="GO" id="GO:0016747">
    <property type="term" value="F:acyltransferase activity, transferring groups other than amino-acyl groups"/>
    <property type="evidence" value="ECO:0007669"/>
    <property type="project" value="InterPro"/>
</dbReference>
<dbReference type="PROSITE" id="PS51186">
    <property type="entry name" value="GNAT"/>
    <property type="match status" value="1"/>
</dbReference>
<evidence type="ECO:0000259" key="15">
    <source>
        <dbReference type="PROSITE" id="PS50928"/>
    </source>
</evidence>
<feature type="transmembrane region" description="Helical" evidence="13">
    <location>
        <begin position="616"/>
        <end position="636"/>
    </location>
</feature>
<comment type="subcellular location">
    <subcellularLocation>
        <location evidence="1">Cell membrane</location>
        <topology evidence="1">Multi-pass membrane protein</topology>
    </subcellularLocation>
</comment>
<dbReference type="EMBL" id="JAPDRN010000161">
    <property type="protein sequence ID" value="KAJ9617488.1"/>
    <property type="molecule type" value="Genomic_DNA"/>
</dbReference>
<keyword evidence="4" id="KW-0813">Transport</keyword>
<dbReference type="SUPFAM" id="SSF55729">
    <property type="entry name" value="Acyl-CoA N-acyltransferases (Nat)"/>
    <property type="match status" value="1"/>
</dbReference>
<keyword evidence="5" id="KW-1003">Cell membrane</keyword>
<dbReference type="GO" id="GO:0022857">
    <property type="term" value="F:transmembrane transporter activity"/>
    <property type="evidence" value="ECO:0007669"/>
    <property type="project" value="InterPro"/>
</dbReference>
<dbReference type="PROSITE" id="PS50893">
    <property type="entry name" value="ABC_TRANSPORTER_2"/>
    <property type="match status" value="1"/>
</dbReference>
<dbReference type="FunFam" id="3.30.70.360:FF:000001">
    <property type="entry name" value="N-acetyldiaminopimelate deacetylase"/>
    <property type="match status" value="1"/>
</dbReference>
<evidence type="ECO:0000256" key="4">
    <source>
        <dbReference type="ARBA" id="ARBA00022448"/>
    </source>
</evidence>
<dbReference type="InterPro" id="IPR000182">
    <property type="entry name" value="GNAT_dom"/>
</dbReference>
<feature type="transmembrane region" description="Helical" evidence="13">
    <location>
        <begin position="688"/>
        <end position="710"/>
    </location>
</feature>
<dbReference type="InterPro" id="IPR011650">
    <property type="entry name" value="Peptidase_M20_dimer"/>
</dbReference>
<dbReference type="PANTHER" id="PTHR11014:SF63">
    <property type="entry name" value="METALLOPEPTIDASE, PUTATIVE (AFU_ORTHOLOGUE AFUA_6G09600)-RELATED"/>
    <property type="match status" value="1"/>
</dbReference>
<dbReference type="Pfam" id="PF00528">
    <property type="entry name" value="BPD_transp_1"/>
    <property type="match status" value="1"/>
</dbReference>
<dbReference type="InterPro" id="IPR017439">
    <property type="entry name" value="Amidohydrolase"/>
</dbReference>
<keyword evidence="8" id="KW-0378">Hydrolase</keyword>
<dbReference type="CDD" id="cd05666">
    <property type="entry name" value="M20_Acy1-like"/>
    <property type="match status" value="1"/>
</dbReference>
<keyword evidence="6 13" id="KW-0812">Transmembrane</keyword>
<feature type="transmembrane region" description="Helical" evidence="13">
    <location>
        <begin position="648"/>
        <end position="668"/>
    </location>
</feature>
<accession>A0AA39CRR7</accession>
<dbReference type="Pfam" id="PF01546">
    <property type="entry name" value="Peptidase_M20"/>
    <property type="match status" value="1"/>
</dbReference>
<feature type="domain" description="N-acetyltransferase" evidence="16">
    <location>
        <begin position="389"/>
        <end position="539"/>
    </location>
</feature>
<keyword evidence="7" id="KW-0547">Nucleotide-binding</keyword>
<dbReference type="PROSITE" id="PS50928">
    <property type="entry name" value="ABC_TM1"/>
    <property type="match status" value="1"/>
</dbReference>
<feature type="domain" description="ABC transporter" evidence="14">
    <location>
        <begin position="873"/>
        <end position="1117"/>
    </location>
</feature>
<dbReference type="InterPro" id="IPR035906">
    <property type="entry name" value="MetI-like_sf"/>
</dbReference>
<evidence type="ECO:0000256" key="13">
    <source>
        <dbReference type="SAM" id="Phobius"/>
    </source>
</evidence>
<name>A0AA39CRR7_9EURO</name>
<evidence type="ECO:0000256" key="9">
    <source>
        <dbReference type="ARBA" id="ARBA00022840"/>
    </source>
</evidence>
<dbReference type="CDD" id="cd06261">
    <property type="entry name" value="TM_PBP2"/>
    <property type="match status" value="1"/>
</dbReference>
<evidence type="ECO:0000256" key="10">
    <source>
        <dbReference type="ARBA" id="ARBA00022989"/>
    </source>
</evidence>
<dbReference type="Pfam" id="PF07687">
    <property type="entry name" value="M20_dimer"/>
    <property type="match status" value="1"/>
</dbReference>
<dbReference type="InterPro" id="IPR027417">
    <property type="entry name" value="P-loop_NTPase"/>
</dbReference>
<sequence length="1121" mass="121234">MSGDISVAPGHARRNSPATGVLPEIAARADDAIAIRHDLHQHPELAFEEHRTSARVAELLQQWGYAVSTGIGGTGVVGTLQRGQGSRRLGLRADIDALPIHEESGLACASQREGLMHACGHDGHTAILLSAAHYLAHHGRFEGTLQLVFQPAEETGSGASKMIADGLFERFPVDAIYGLHNWPGVPVGHFGFVDGPAMASVDWARLRVIGKGGHGAEPQGSVDPILAAAHIITALQSVVSRNVDPRQMGVVTVGSIHGGQAANVIPDVVELKLTVRAYLPEVRDTLRRRVTDIAEQTAAAFGARAEIEFPRGFPSVINHPEQTAYIREVAVQGFGAGQVVEAFAPRTASEDFAFLLQARPGSFVFVGNGRGMSVRYDNDRFLYTTVDDPLARPLFDGLEQEYDNRYADVRRRIGGSAREELQRYPAAAFAAPVGAFVLLLRDGVAISGGAFMPHRDEDTAEFKRIWTLPGLRRQGIARRVLQELEDQAARQGYRRVFLTTGFRQPEAVGLYLSHGYTALFDLDADPETIAHLPFEKQLVPQPQVGVALDIALHGAPATALIIVPARHPLQVIGTVLALALILIGLQSVLGNPRWGWGTFAEWFFARPVLEGLGRTLLLTALGTGLGFALGTLLALARVSGSPLLSAVSWGYVWLFRSIPLLVLLLLLNNLGYLYSTIELGVPFTGISLFSYPTTQLIGVFTAAVLGLTLNQAAFSAEVIRGGILSVDHGQYEAAAALGLPRGRQVRRIILPQAMRSILPAAFNDVIGLAKSTSVVYVLALPELFYTVQVIYRRNLEVVPLLMVATVWYLVILTVLSLLQRRVEQRFARGQLQHERNVSRVPSTPPRPVVPAIARVPSRAAFAVPIEAGTGAAVSLQGVGKAFGEQTVLDDVHLELKAGSVTVLIGPSGAGKSTLLRLINHLERADSGFVTVGGQLIGYRRDGDTLYELPEGEIRRRRAEVGMVFQGFNLFPHMTALENIIEAPIAVRGISRAQAEQQARTLLERVGLADKADAFPRQLSGGQQQRVAIARALALQPKVLLFDEPTSALDPELVSEVLSVIEELASSGTTLVIVTHELGFARRVADHVVMMDQGRVIEQGTPDALFEHPRQQRTADFLAKTL</sequence>
<feature type="domain" description="ABC transmembrane type-1" evidence="15">
    <location>
        <begin position="612"/>
        <end position="819"/>
    </location>
</feature>
<feature type="transmembrane region" description="Helical" evidence="13">
    <location>
        <begin position="575"/>
        <end position="596"/>
    </location>
</feature>
<reference evidence="17" key="1">
    <citation type="submission" date="2022-10" db="EMBL/GenBank/DDBJ databases">
        <title>Culturing micro-colonial fungi from biological soil crusts in the Mojave desert and describing Neophaeococcomyces mojavensis, and introducing the new genera and species Taxawa tesnikishii.</title>
        <authorList>
            <person name="Kurbessoian T."/>
            <person name="Stajich J.E."/>
        </authorList>
    </citation>
    <scope>NUCLEOTIDE SEQUENCE</scope>
    <source>
        <strain evidence="17">TK_35</strain>
    </source>
</reference>
<gene>
    <name evidence="17" type="ORF">H2204_013750</name>
</gene>
<keyword evidence="9" id="KW-0067">ATP-binding</keyword>
<feature type="region of interest" description="Disordered" evidence="12">
    <location>
        <begin position="1"/>
        <end position="20"/>
    </location>
</feature>
<dbReference type="Gene3D" id="1.10.3720.10">
    <property type="entry name" value="MetI-like"/>
    <property type="match status" value="1"/>
</dbReference>
<evidence type="ECO:0000256" key="2">
    <source>
        <dbReference type="ARBA" id="ARBA00006153"/>
    </source>
</evidence>